<organism evidence="1 2">
    <name type="scientific">Solilutibacter oculi</name>
    <dbReference type="NCBI Taxonomy" id="2698682"/>
    <lineage>
        <taxon>Bacteria</taxon>
        <taxon>Pseudomonadati</taxon>
        <taxon>Pseudomonadota</taxon>
        <taxon>Gammaproteobacteria</taxon>
        <taxon>Lysobacterales</taxon>
        <taxon>Lysobacteraceae</taxon>
        <taxon>Solilutibacter</taxon>
    </lineage>
</organism>
<dbReference type="Proteomes" id="UP000251842">
    <property type="component" value="Chromosome"/>
</dbReference>
<sequence length="117" mass="12762">MGGCWWYRFDEVVREDAAPPRYRLRLTGGESSHGQDPYPANAEGVDIKWDAKSAAATVACSREAPKVAYEGDARTLRLNPQGVSGVEQGVANLYFATCHGEYGDDGKLAAKYGYDLK</sequence>
<dbReference type="KEGG" id="lue:DCD74_07390"/>
<reference evidence="2" key="1">
    <citation type="submission" date="2018-05" db="EMBL/GenBank/DDBJ databases">
        <title>Luteimonas pekinense sp. nov., isolated from human Meibomian gland secretions, Beijing, China.</title>
        <authorList>
            <person name="Wen T."/>
            <person name="Bai H."/>
            <person name="Lv H."/>
        </authorList>
    </citation>
    <scope>NUCLEOTIDE SEQUENCE [LARGE SCALE GENOMIC DNA]</scope>
    <source>
        <strain evidence="2">83-4</strain>
    </source>
</reference>
<gene>
    <name evidence="1" type="ORF">DCD74_07390</name>
</gene>
<evidence type="ECO:0000313" key="1">
    <source>
        <dbReference type="EMBL" id="AXA84529.1"/>
    </source>
</evidence>
<name>A0A344J669_9GAMM</name>
<accession>A0A344J669</accession>
<dbReference type="AlphaFoldDB" id="A0A344J669"/>
<protein>
    <submittedName>
        <fullName evidence="1">Uncharacterized protein</fullName>
    </submittedName>
</protein>
<dbReference type="OrthoDB" id="5739641at2"/>
<proteinExistence type="predicted"/>
<dbReference type="EMBL" id="CP029556">
    <property type="protein sequence ID" value="AXA84529.1"/>
    <property type="molecule type" value="Genomic_DNA"/>
</dbReference>
<evidence type="ECO:0000313" key="2">
    <source>
        <dbReference type="Proteomes" id="UP000251842"/>
    </source>
</evidence>
<keyword evidence="2" id="KW-1185">Reference proteome</keyword>